<keyword evidence="2" id="KW-1185">Reference proteome</keyword>
<dbReference type="EMBL" id="SSTG01000029">
    <property type="protein sequence ID" value="THG53849.1"/>
    <property type="molecule type" value="Genomic_DNA"/>
</dbReference>
<organism evidence="1 2">
    <name type="scientific">Muribaculum caecicola</name>
    <dbReference type="NCBI Taxonomy" id="3038144"/>
    <lineage>
        <taxon>Bacteria</taxon>
        <taxon>Pseudomonadati</taxon>
        <taxon>Bacteroidota</taxon>
        <taxon>Bacteroidia</taxon>
        <taxon>Bacteroidales</taxon>
        <taxon>Muribaculaceae</taxon>
        <taxon>Muribaculum</taxon>
    </lineage>
</organism>
<accession>A0AC61S7D8</accession>
<comment type="caution">
    <text evidence="1">The sequence shown here is derived from an EMBL/GenBank/DDBJ whole genome shotgun (WGS) entry which is preliminary data.</text>
</comment>
<proteinExistence type="predicted"/>
<dbReference type="Proteomes" id="UP000305401">
    <property type="component" value="Unassembled WGS sequence"/>
</dbReference>
<sequence>MKKYFISALALIGLTSLASVGHSLSEANISECALSATAYSTRVPAKAEARRAMPIDLSYGRSVAAKPQSSPIVTSDSVMSVMMAPRRVASLSSAADLTGSYVQTSVSLASGAGDSGNATKISLGEDDNTIIIERFWSNLYTPYLKVHAIVDIASATISIPTQQVYTDDTYGPISLVKTNDGSPLRGEPITANIAADGSISLTSPWALYIDSGADKDKYLYANYNTRLRPANATLQFKTYNNPDLVYGYDILVEQTGSNTLSITNFANAGLVTEAILGGDRTMSIPYVPVEYYPFKGVLLSLYPVCDFQYNSAEGSIKYYSFGLNSTPAAADNNTTISWGNWALLAPNVGTLDINSEGSITLKEGEIKYPVDYDANFEGKGTENEPYLIKTVDNLNALASVVNKTKCPAGQTTVLVFPDTYFRLDADLDLQNVPFTAIGAEQYHTFAGVFDGNGHTIKNLKQTNKSQLSYGGLFGVIGGNAVIKNLTVKNVDISTNAYTGVIVGTGHGIIDNCHVVTADIVNNSTATGAIAGIFDGEVKNCTVSDAAIFGLGGYVGGAVGEITAYVNDNALVRSSVKNCYVSNTSIAVWGTNEKGNIGGGVVGNVYWSEVSDCYFSGTVDGSYEVEGKTATNIVGGVAGAVQNSRISNCFAVGNIVVQDYKSYVGGVAGMLGGDMVNCYSSGAVQGANTVFAGGLVGAVYHATIDIATKETAKSTITSSYTSAQVSAYTEGLDSKTQLRELVGSFVVSEGINTLDDMVTITNSYFNTDLTDFGGTRCRSNTALLTDGNLLEGFDSNMWTTVKGMYPRLKGMDGSQAALMSASSIVFAQGSSAYRVRANATLCPQGDTQYYILNDGQLAKTGKYCGINDDTIEIGTANGIDILMVTNGSVVYPIQLSIMGSGLEGLGSEDSPMLIRNKEDIKLLASLVTKENPFHGVHFLMTNDIDLEGDADFIGIAVSRTVDANLLFSGIFDGGGHTIHNMRLNGVTWQDGKSPADDPDGLGTVNTSASIQYQAFIGRLNSDGVLKNINFAADCSDERYSYGAIAVAQCKGLIDNVRNYASVRVYNGTAGSIAAVTETGSTISNCFNSGDVTSGAATAGGIAGTSKGLIKNCANTGNVATAIITKKTVNPGSTVMGNAGGIAGSMGNGTALLNVLNTGSVYAYTHNAGGICGNWLSKEATVATVSYGTVGTAAEKITTMGGFAGDFGTGASIPSGSSANYFDTQIVGSGSVGIQSVEGITAAETATLTSGEALPGLDTEVWNFNRGMYPVLKIFAEEPSLDAARRIVVTMPTGQTRANLHGTSTLAQAEGMTWTLADGTVFSISGSSLLAPATVETEVNDTLTIAYKGVTKVIPLSAKPACPVEGDGTADNPLIISSAKKWNDLADWMQMMLFDTEGIYVALSADIDFAGSEMKCLSPSDANPWQGTFDGRGHIVKGFDNVTETSYPAIFNTVTNTGVITNVTFQGKLTGKTGGNISVVVGKLYGKVENVTTNVEITTTAALNNIAGIVANAYNGASFTDCHNIGNITSKGVLVAGICVDAAAGVDFTDCSNEGDISTTTATVNTYLAGIVAQSNPNTFLRCHNTGGLTGSNKSNAIAGIVANMRATSGRKYFFTDCYNTGDITGAAFLGGISGTSATTVGQTAIVASNCHNTGNIMSIATANVSSSGSAGLFAVYNAGSDISGCRNSGKVSSSNCQNIGGITGHYKANPNASNPAVILDCVNEGVITSEAPTAGGISGSISGFTTIDGCYNEAPVTALNSVGGIVGASTLVSATVTNCWNSGAVSATGTGVGAYTAAGSGIAAGGIAGRAQGKYIYCYNLGEVKGATYVGGIAGQPTKGTSATACGTQVLNCYNAGALSSTIETGEAGNLIGLAANWNEDYNKADGSFYLSDIYGNKATGTSIGQGLTTAELISSNSATIGEDWQRVTYCLPILEKDVANDKVRLNSICMLTDANGTMTPVTPESIVTNTLVVGNPTGTVWTSPNNITVVDNSVIFNEKLKQEVGLTATLGEYSRTFNFNTDISSGIDGIESDTDPDNGAVYYDLNGLRVNDPVKGRIYIRVIGGQAIKIVR</sequence>
<name>A0AC61S7D8_9BACT</name>
<evidence type="ECO:0000313" key="1">
    <source>
        <dbReference type="EMBL" id="THG53849.1"/>
    </source>
</evidence>
<protein>
    <submittedName>
        <fullName evidence="1">Uncharacterized protein</fullName>
    </submittedName>
</protein>
<evidence type="ECO:0000313" key="2">
    <source>
        <dbReference type="Proteomes" id="UP000305401"/>
    </source>
</evidence>
<gene>
    <name evidence="1" type="ORF">E5990_03920</name>
</gene>
<reference evidence="1" key="1">
    <citation type="submission" date="2019-04" db="EMBL/GenBank/DDBJ databases">
        <title>Microbes associate with the intestines of laboratory mice.</title>
        <authorList>
            <person name="Navarre W."/>
            <person name="Wong E."/>
            <person name="Huang K.C."/>
            <person name="Tropini C."/>
            <person name="Ng K."/>
            <person name="Yu B."/>
        </authorList>
    </citation>
    <scope>NUCLEOTIDE SEQUENCE</scope>
    <source>
        <strain evidence="1">NM86_A22</strain>
    </source>
</reference>